<evidence type="ECO:0000313" key="2">
    <source>
        <dbReference type="Proteomes" id="UP000695562"/>
    </source>
</evidence>
<reference evidence="1" key="1">
    <citation type="submission" date="2020-01" db="EMBL/GenBank/DDBJ databases">
        <title>Development of genomics and gene disruption for Polysphondylium violaceum indicates a role for the polyketide synthase stlB in stalk morphogenesis.</title>
        <authorList>
            <person name="Narita B."/>
            <person name="Kawabe Y."/>
            <person name="Kin K."/>
            <person name="Saito T."/>
            <person name="Gibbs R."/>
            <person name="Kuspa A."/>
            <person name="Muzny D."/>
            <person name="Queller D."/>
            <person name="Richards S."/>
            <person name="Strassman J."/>
            <person name="Sucgang R."/>
            <person name="Worley K."/>
            <person name="Schaap P."/>
        </authorList>
    </citation>
    <scope>NUCLEOTIDE SEQUENCE</scope>
    <source>
        <strain evidence="1">QSvi11</strain>
    </source>
</reference>
<comment type="caution">
    <text evidence="1">The sequence shown here is derived from an EMBL/GenBank/DDBJ whole genome shotgun (WGS) entry which is preliminary data.</text>
</comment>
<keyword evidence="2" id="KW-1185">Reference proteome</keyword>
<dbReference type="AlphaFoldDB" id="A0A8J4PK28"/>
<name>A0A8J4PK28_9MYCE</name>
<organism evidence="1 2">
    <name type="scientific">Polysphondylium violaceum</name>
    <dbReference type="NCBI Taxonomy" id="133409"/>
    <lineage>
        <taxon>Eukaryota</taxon>
        <taxon>Amoebozoa</taxon>
        <taxon>Evosea</taxon>
        <taxon>Eumycetozoa</taxon>
        <taxon>Dictyostelia</taxon>
        <taxon>Dictyosteliales</taxon>
        <taxon>Dictyosteliaceae</taxon>
        <taxon>Polysphondylium</taxon>
    </lineage>
</organism>
<protein>
    <submittedName>
        <fullName evidence="1">Uncharacterized protein</fullName>
    </submittedName>
</protein>
<evidence type="ECO:0000313" key="1">
    <source>
        <dbReference type="EMBL" id="KAF2068589.1"/>
    </source>
</evidence>
<dbReference type="Proteomes" id="UP000695562">
    <property type="component" value="Unassembled WGS sequence"/>
</dbReference>
<sequence length="619" mass="71770">MDHLPHQQNLELTNKLLLTQIIMECNHLSYLILNSAVNPQVLEALFQESKIDKNNISELVDITFQFINQNQQLTQEKDLKVALNIFLKFMCGEAISKERCKLILMFIFLSLGKIGHFFDKDIQFFKQLSTKRISIINELLSHLPGQVLSFSQLQNMLTINLMASDNDYSNWIDSIVHLNDKIKGLGRSSIFSLFTIGPIDPTPIHLTTNLANENTNDNHIPNILGILIGFILTIGNDQTKIAINYTKQLINENFNGHDIFKIISTILNQITKYKLKNDQIQNIINYTKQLIDEKMNGDHISKIISTLSKQITQLNNNQIQSIINHTKQLNMNDHISKMISTGKFTFNYPKQIFHENIHAPVISTLSEQITKYGLNNDQVQNIINFTKQFINENMDGYDMSEIISTLSELITKYQFNNDQIQTIINYTKQLMNENIDAYGISKIISTLSELITKYQFNNDQIQTIINHTKQLINEKMNDDHISSIITLSKQITKYQFNNDQIQTIINYTKQSINQSGFFISEILSALLNISKSQLNYENPTCSILLDHAQNGIHLYNYMFNEYDTYENDTSEYDTDENDTYEYDTDEYDTYEYDDTIWYTPSTISEQITKYQLNDQIQLI</sequence>
<proteinExistence type="predicted"/>
<gene>
    <name evidence="1" type="ORF">CYY_010086</name>
</gene>
<dbReference type="InterPro" id="IPR016024">
    <property type="entry name" value="ARM-type_fold"/>
</dbReference>
<dbReference type="EMBL" id="AJWJ01000917">
    <property type="protein sequence ID" value="KAF2068589.1"/>
    <property type="molecule type" value="Genomic_DNA"/>
</dbReference>
<dbReference type="SUPFAM" id="SSF48371">
    <property type="entry name" value="ARM repeat"/>
    <property type="match status" value="1"/>
</dbReference>
<accession>A0A8J4PK28</accession>